<keyword evidence="3" id="KW-1185">Reference proteome</keyword>
<dbReference type="InterPro" id="IPR009875">
    <property type="entry name" value="PilZ_domain"/>
</dbReference>
<protein>
    <recommendedName>
        <fullName evidence="1">PilZ domain-containing protein</fullName>
    </recommendedName>
</protein>
<accession>A0ABS1E567</accession>
<comment type="caution">
    <text evidence="2">The sequence shown here is derived from an EMBL/GenBank/DDBJ whole genome shotgun (WGS) entry which is preliminary data.</text>
</comment>
<proteinExistence type="predicted"/>
<organism evidence="2 3">
    <name type="scientific">Halorhodospira neutriphila</name>
    <dbReference type="NCBI Taxonomy" id="168379"/>
    <lineage>
        <taxon>Bacteria</taxon>
        <taxon>Pseudomonadati</taxon>
        <taxon>Pseudomonadota</taxon>
        <taxon>Gammaproteobacteria</taxon>
        <taxon>Chromatiales</taxon>
        <taxon>Ectothiorhodospiraceae</taxon>
        <taxon>Halorhodospira</taxon>
    </lineage>
</organism>
<dbReference type="Gene3D" id="2.40.10.220">
    <property type="entry name" value="predicted glycosyltransferase like domains"/>
    <property type="match status" value="1"/>
</dbReference>
<feature type="domain" description="PilZ" evidence="1">
    <location>
        <begin position="18"/>
        <end position="124"/>
    </location>
</feature>
<evidence type="ECO:0000313" key="2">
    <source>
        <dbReference type="EMBL" id="MBK1726650.1"/>
    </source>
</evidence>
<dbReference type="SUPFAM" id="SSF141371">
    <property type="entry name" value="PilZ domain-like"/>
    <property type="match status" value="1"/>
</dbReference>
<dbReference type="EMBL" id="NRSH01000057">
    <property type="protein sequence ID" value="MBK1726650.1"/>
    <property type="molecule type" value="Genomic_DNA"/>
</dbReference>
<name>A0ABS1E567_9GAMM</name>
<dbReference type="Proteomes" id="UP000738126">
    <property type="component" value="Unassembled WGS sequence"/>
</dbReference>
<sequence>MTNRPGGGEYKPRFTRFRRQSKRSSLLYYLPIQDADSGARLGLLADLSPGGLLMLGEQPHRTGERLRLRLEGPADSELTEGLALSVDAEVRWSAPDVNPAYHATGVRFLNVDEQAQARIEALLTRLGMAGEAPE</sequence>
<evidence type="ECO:0000313" key="3">
    <source>
        <dbReference type="Proteomes" id="UP000738126"/>
    </source>
</evidence>
<gene>
    <name evidence="2" type="ORF">CKO13_06350</name>
</gene>
<dbReference type="Pfam" id="PF07238">
    <property type="entry name" value="PilZ"/>
    <property type="match status" value="1"/>
</dbReference>
<dbReference type="RefSeq" id="WP_200258082.1">
    <property type="nucleotide sequence ID" value="NZ_NRSH01000057.1"/>
</dbReference>
<reference evidence="2 3" key="1">
    <citation type="journal article" date="2020" name="Microorganisms">
        <title>Osmotic Adaptation and Compatible Solute Biosynthesis of Phototrophic Bacteria as Revealed from Genome Analyses.</title>
        <authorList>
            <person name="Imhoff J.F."/>
            <person name="Rahn T."/>
            <person name="Kunzel S."/>
            <person name="Keller A."/>
            <person name="Neulinger S.C."/>
        </authorList>
    </citation>
    <scope>NUCLEOTIDE SEQUENCE [LARGE SCALE GENOMIC DNA]</scope>
    <source>
        <strain evidence="2 3">DSM 15116</strain>
    </source>
</reference>
<evidence type="ECO:0000259" key="1">
    <source>
        <dbReference type="Pfam" id="PF07238"/>
    </source>
</evidence>